<dbReference type="OrthoDB" id="9770553at2"/>
<evidence type="ECO:0000256" key="4">
    <source>
        <dbReference type="ARBA" id="ARBA00025707"/>
    </source>
</evidence>
<reference evidence="6 7" key="1">
    <citation type="submission" date="2019-01" db="EMBL/GenBank/DDBJ databases">
        <title>Flavobacterium sp. nov.,isolated from freshwater.</title>
        <authorList>
            <person name="Zhang R."/>
            <person name="Du Z.-J."/>
        </authorList>
    </citation>
    <scope>NUCLEOTIDE SEQUENCE [LARGE SCALE GENOMIC DNA]</scope>
    <source>
        <strain evidence="6 7">1E403</strain>
    </source>
</reference>
<dbReference type="SUPFAM" id="SSF53335">
    <property type="entry name" value="S-adenosyl-L-methionine-dependent methyltransferases"/>
    <property type="match status" value="1"/>
</dbReference>
<keyword evidence="2 6" id="KW-0489">Methyltransferase</keyword>
<protein>
    <submittedName>
        <fullName evidence="6">Methyltransferase domain-containing protein</fullName>
    </submittedName>
</protein>
<dbReference type="AlphaFoldDB" id="A0A444HCM5"/>
<dbReference type="InterPro" id="IPR029063">
    <property type="entry name" value="SAM-dependent_MTases_sf"/>
</dbReference>
<gene>
    <name evidence="6" type="ORF">EPI11_06115</name>
</gene>
<dbReference type="PANTHER" id="PTHR44307:SF2">
    <property type="entry name" value="PHOSPHOETHANOLAMINE METHYLTRANSFERASE ISOFORM X1"/>
    <property type="match status" value="1"/>
</dbReference>
<evidence type="ECO:0000256" key="3">
    <source>
        <dbReference type="ARBA" id="ARBA00022679"/>
    </source>
</evidence>
<dbReference type="Proteomes" id="UP000287527">
    <property type="component" value="Unassembled WGS sequence"/>
</dbReference>
<sequence length="217" mass="24569">MKLTETELRELAKQLRCPDGESGIKVGEMMNFTNSNIINKAIESIKLENGDRILEIGPGNGSHVKDIINSVTDLEYFGIDISETMVEEAEKLNTAYENVSFRLTDGEHIPFSENHFNKIFTCNTIYFWNDPQDYVHELSRVLKPDGIVSIGFIPKSTMQHIPFAKFGFVLYDVETVIQLLENVGFTILEANVEKELVTSNSGEKIEREFIILSAKKS</sequence>
<comment type="pathway">
    <text evidence="1">Lipid metabolism.</text>
</comment>
<evidence type="ECO:0000313" key="6">
    <source>
        <dbReference type="EMBL" id="RWX01525.1"/>
    </source>
</evidence>
<organism evidence="6 7">
    <name type="scientific">Flavobacterium cerinum</name>
    <dbReference type="NCBI Taxonomy" id="2502784"/>
    <lineage>
        <taxon>Bacteria</taxon>
        <taxon>Pseudomonadati</taxon>
        <taxon>Bacteroidota</taxon>
        <taxon>Flavobacteriia</taxon>
        <taxon>Flavobacteriales</taxon>
        <taxon>Flavobacteriaceae</taxon>
        <taxon>Flavobacterium</taxon>
    </lineage>
</organism>
<comment type="pathway">
    <text evidence="4">Phospholipid metabolism.</text>
</comment>
<evidence type="ECO:0000259" key="5">
    <source>
        <dbReference type="Pfam" id="PF08241"/>
    </source>
</evidence>
<feature type="domain" description="Methyltransferase type 11" evidence="5">
    <location>
        <begin position="54"/>
        <end position="149"/>
    </location>
</feature>
<dbReference type="Pfam" id="PF08241">
    <property type="entry name" value="Methyltransf_11"/>
    <property type="match status" value="1"/>
</dbReference>
<keyword evidence="3 6" id="KW-0808">Transferase</keyword>
<accession>A0A444HCM5</accession>
<comment type="caution">
    <text evidence="6">The sequence shown here is derived from an EMBL/GenBank/DDBJ whole genome shotgun (WGS) entry which is preliminary data.</text>
</comment>
<dbReference type="Gene3D" id="3.40.50.150">
    <property type="entry name" value="Vaccinia Virus protein VP39"/>
    <property type="match status" value="1"/>
</dbReference>
<dbReference type="InterPro" id="IPR013216">
    <property type="entry name" value="Methyltransf_11"/>
</dbReference>
<dbReference type="GO" id="GO:0008757">
    <property type="term" value="F:S-adenosylmethionine-dependent methyltransferase activity"/>
    <property type="evidence" value="ECO:0007669"/>
    <property type="project" value="InterPro"/>
</dbReference>
<keyword evidence="7" id="KW-1185">Reference proteome</keyword>
<evidence type="ECO:0000313" key="7">
    <source>
        <dbReference type="Proteomes" id="UP000287527"/>
    </source>
</evidence>
<evidence type="ECO:0000256" key="2">
    <source>
        <dbReference type="ARBA" id="ARBA00022603"/>
    </source>
</evidence>
<dbReference type="EMBL" id="SBII01000003">
    <property type="protein sequence ID" value="RWX01525.1"/>
    <property type="molecule type" value="Genomic_DNA"/>
</dbReference>
<name>A0A444HCM5_9FLAO</name>
<dbReference type="GO" id="GO:0032259">
    <property type="term" value="P:methylation"/>
    <property type="evidence" value="ECO:0007669"/>
    <property type="project" value="UniProtKB-KW"/>
</dbReference>
<dbReference type="PANTHER" id="PTHR44307">
    <property type="entry name" value="PHOSPHOETHANOLAMINE METHYLTRANSFERASE"/>
    <property type="match status" value="1"/>
</dbReference>
<proteinExistence type="predicted"/>
<evidence type="ECO:0000256" key="1">
    <source>
        <dbReference type="ARBA" id="ARBA00005189"/>
    </source>
</evidence>
<dbReference type="RefSeq" id="WP_128389062.1">
    <property type="nucleotide sequence ID" value="NZ_SBII01000003.1"/>
</dbReference>
<dbReference type="CDD" id="cd02440">
    <property type="entry name" value="AdoMet_MTases"/>
    <property type="match status" value="1"/>
</dbReference>